<name>A0A1I2ABY4_9BACI</name>
<dbReference type="SUPFAM" id="SSF52151">
    <property type="entry name" value="FabD/lysophospholipase-like"/>
    <property type="match status" value="1"/>
</dbReference>
<dbReference type="PANTHER" id="PTHR14226:SF76">
    <property type="entry name" value="NTE FAMILY PROTEIN RSSA"/>
    <property type="match status" value="1"/>
</dbReference>
<reference evidence="6 7" key="1">
    <citation type="submission" date="2016-10" db="EMBL/GenBank/DDBJ databases">
        <authorList>
            <person name="de Groot N.N."/>
        </authorList>
    </citation>
    <scope>NUCLEOTIDE SEQUENCE [LARGE SCALE GENOMIC DNA]</scope>
    <source>
        <strain evidence="6 7">DSM 23995</strain>
    </source>
</reference>
<keyword evidence="7" id="KW-1185">Reference proteome</keyword>
<keyword evidence="2 4" id="KW-0442">Lipid degradation</keyword>
<dbReference type="EMBL" id="FONT01000001">
    <property type="protein sequence ID" value="SFE41309.1"/>
    <property type="molecule type" value="Genomic_DNA"/>
</dbReference>
<dbReference type="Proteomes" id="UP000199516">
    <property type="component" value="Unassembled WGS sequence"/>
</dbReference>
<dbReference type="PROSITE" id="PS51635">
    <property type="entry name" value="PNPLA"/>
    <property type="match status" value="1"/>
</dbReference>
<protein>
    <submittedName>
        <fullName evidence="6">NTE family protein</fullName>
    </submittedName>
</protein>
<gene>
    <name evidence="6" type="ORF">SAMN05192532_101770</name>
</gene>
<dbReference type="AlphaFoldDB" id="A0A1I2ABY4"/>
<dbReference type="InterPro" id="IPR050301">
    <property type="entry name" value="NTE"/>
</dbReference>
<evidence type="ECO:0000259" key="5">
    <source>
        <dbReference type="PROSITE" id="PS51635"/>
    </source>
</evidence>
<evidence type="ECO:0000256" key="4">
    <source>
        <dbReference type="PROSITE-ProRule" id="PRU01161"/>
    </source>
</evidence>
<feature type="active site" description="Proton acceptor" evidence="4">
    <location>
        <position position="155"/>
    </location>
</feature>
<dbReference type="STRING" id="930128.SAMN05192532_101770"/>
<dbReference type="GO" id="GO:0016787">
    <property type="term" value="F:hydrolase activity"/>
    <property type="evidence" value="ECO:0007669"/>
    <property type="project" value="UniProtKB-UniRule"/>
</dbReference>
<keyword evidence="3 4" id="KW-0443">Lipid metabolism</keyword>
<evidence type="ECO:0000256" key="1">
    <source>
        <dbReference type="ARBA" id="ARBA00022801"/>
    </source>
</evidence>
<feature type="active site" description="Nucleophile" evidence="4">
    <location>
        <position position="43"/>
    </location>
</feature>
<dbReference type="InterPro" id="IPR016035">
    <property type="entry name" value="Acyl_Trfase/lysoPLipase"/>
</dbReference>
<dbReference type="Pfam" id="PF01734">
    <property type="entry name" value="Patatin"/>
    <property type="match status" value="1"/>
</dbReference>
<proteinExistence type="predicted"/>
<feature type="domain" description="PNPLA" evidence="5">
    <location>
        <begin position="10"/>
        <end position="168"/>
    </location>
</feature>
<dbReference type="Gene3D" id="3.40.1090.10">
    <property type="entry name" value="Cytosolic phospholipase A2 catalytic domain"/>
    <property type="match status" value="1"/>
</dbReference>
<dbReference type="RefSeq" id="WP_245757792.1">
    <property type="nucleotide sequence ID" value="NZ_FONT01000001.1"/>
</dbReference>
<sequence length="268" mass="29429">MTRNRPRIGVALGAGGVKGFAHIGVLEVLLKNNIPIDMMTGSSMGGLIAALYGAGQTPGNMSMFAKLFKRKFFLDFTVPRLGLIQGERVRELVAMLSKNKQLEEMNLPIGIVATDLESGEAFLFKSGPASEAVRASISIPGIFVPVRSHGTVFVDGGVADLVPVRQVKELGADLTIAIDVSFYNTQPSFFTIYDVIVRTMDIMGKQLKTYKEMEADILIKPITKYQPTLAFENTEELIESGRIAAEKMLPDIKKMIKQWKETDNDKGK</sequence>
<evidence type="ECO:0000313" key="6">
    <source>
        <dbReference type="EMBL" id="SFE41309.1"/>
    </source>
</evidence>
<feature type="short sequence motif" description="DGA/G" evidence="4">
    <location>
        <begin position="155"/>
        <end position="157"/>
    </location>
</feature>
<keyword evidence="1 4" id="KW-0378">Hydrolase</keyword>
<comment type="caution">
    <text evidence="4">Lacks conserved residue(s) required for the propagation of feature annotation.</text>
</comment>
<evidence type="ECO:0000256" key="2">
    <source>
        <dbReference type="ARBA" id="ARBA00022963"/>
    </source>
</evidence>
<organism evidence="6 7">
    <name type="scientific">Alteribacillus iranensis</name>
    <dbReference type="NCBI Taxonomy" id="930128"/>
    <lineage>
        <taxon>Bacteria</taxon>
        <taxon>Bacillati</taxon>
        <taxon>Bacillota</taxon>
        <taxon>Bacilli</taxon>
        <taxon>Bacillales</taxon>
        <taxon>Bacillaceae</taxon>
        <taxon>Alteribacillus</taxon>
    </lineage>
</organism>
<accession>A0A1I2ABY4</accession>
<dbReference type="InterPro" id="IPR002641">
    <property type="entry name" value="PNPLA_dom"/>
</dbReference>
<dbReference type="GO" id="GO:0016042">
    <property type="term" value="P:lipid catabolic process"/>
    <property type="evidence" value="ECO:0007669"/>
    <property type="project" value="UniProtKB-UniRule"/>
</dbReference>
<feature type="short sequence motif" description="GXSXG" evidence="4">
    <location>
        <begin position="41"/>
        <end position="45"/>
    </location>
</feature>
<evidence type="ECO:0000256" key="3">
    <source>
        <dbReference type="ARBA" id="ARBA00023098"/>
    </source>
</evidence>
<dbReference type="PANTHER" id="PTHR14226">
    <property type="entry name" value="NEUROPATHY TARGET ESTERASE/SWISS CHEESE D.MELANOGASTER"/>
    <property type="match status" value="1"/>
</dbReference>
<evidence type="ECO:0000313" key="7">
    <source>
        <dbReference type="Proteomes" id="UP000199516"/>
    </source>
</evidence>